<dbReference type="EMBL" id="QBKI01000009">
    <property type="protein sequence ID" value="PTX14904.1"/>
    <property type="molecule type" value="Genomic_DNA"/>
</dbReference>
<dbReference type="AlphaFoldDB" id="A0A2T5YHC9"/>
<dbReference type="EMBL" id="QBKI01000014">
    <property type="protein sequence ID" value="PTX12203.1"/>
    <property type="molecule type" value="Genomic_DNA"/>
</dbReference>
<evidence type="ECO:0000313" key="4">
    <source>
        <dbReference type="Proteomes" id="UP000244225"/>
    </source>
</evidence>
<reference evidence="3 4" key="1">
    <citation type="submission" date="2018-04" db="EMBL/GenBank/DDBJ databases">
        <title>Genomic Encyclopedia of Archaeal and Bacterial Type Strains, Phase II (KMG-II): from individual species to whole genera.</title>
        <authorList>
            <person name="Goeker M."/>
        </authorList>
    </citation>
    <scope>NUCLEOTIDE SEQUENCE [LARGE SCALE GENOMIC DNA]</scope>
    <source>
        <strain evidence="3 4">DSM 100162</strain>
    </source>
</reference>
<name>A0A2T5YHC9_9BACT</name>
<sequence>RWRVERFFAWLFNFRRTLVRHEHKAENYLAFVLLACMKIMLRYF</sequence>
<evidence type="ECO:0008006" key="5">
    <source>
        <dbReference type="Google" id="ProtNLM"/>
    </source>
</evidence>
<organism evidence="3 4">
    <name type="scientific">Pontibacter mucosus</name>
    <dbReference type="NCBI Taxonomy" id="1649266"/>
    <lineage>
        <taxon>Bacteria</taxon>
        <taxon>Pseudomonadati</taxon>
        <taxon>Bacteroidota</taxon>
        <taxon>Cytophagia</taxon>
        <taxon>Cytophagales</taxon>
        <taxon>Hymenobacteraceae</taxon>
        <taxon>Pontibacter</taxon>
    </lineage>
</organism>
<proteinExistence type="predicted"/>
<dbReference type="EMBL" id="QBKI01000005">
    <property type="protein sequence ID" value="PTX18712.1"/>
    <property type="molecule type" value="Genomic_DNA"/>
</dbReference>
<evidence type="ECO:0000313" key="1">
    <source>
        <dbReference type="EMBL" id="PTX12203.1"/>
    </source>
</evidence>
<evidence type="ECO:0000313" key="2">
    <source>
        <dbReference type="EMBL" id="PTX14904.1"/>
    </source>
</evidence>
<accession>A0A2T5YHC9</accession>
<comment type="caution">
    <text evidence="3">The sequence shown here is derived from an EMBL/GenBank/DDBJ whole genome shotgun (WGS) entry which is preliminary data.</text>
</comment>
<gene>
    <name evidence="3" type="ORF">C8N40_1051</name>
    <name evidence="2" type="ORF">C8N40_1091</name>
    <name evidence="1" type="ORF">C8N40_1141</name>
</gene>
<dbReference type="Proteomes" id="UP000244225">
    <property type="component" value="Unassembled WGS sequence"/>
</dbReference>
<feature type="non-terminal residue" evidence="3">
    <location>
        <position position="1"/>
    </location>
</feature>
<protein>
    <recommendedName>
        <fullName evidence="5">DDE family transposase</fullName>
    </recommendedName>
</protein>
<evidence type="ECO:0000313" key="3">
    <source>
        <dbReference type="EMBL" id="PTX18712.1"/>
    </source>
</evidence>
<keyword evidence="4" id="KW-1185">Reference proteome</keyword>